<keyword evidence="3" id="KW-1185">Reference proteome</keyword>
<accession>A0A1Y1JV49</accession>
<dbReference type="RefSeq" id="XP_028547211.1">
    <property type="nucleotide sequence ID" value="XM_028691410.1"/>
</dbReference>
<feature type="compositionally biased region" description="Basic and acidic residues" evidence="1">
    <location>
        <begin position="259"/>
        <end position="275"/>
    </location>
</feature>
<dbReference type="EMBL" id="BDQF01000519">
    <property type="protein sequence ID" value="GAW84622.1"/>
    <property type="molecule type" value="Genomic_DNA"/>
</dbReference>
<protein>
    <submittedName>
        <fullName evidence="2">Variable surface protein</fullName>
    </submittedName>
</protein>
<evidence type="ECO:0000313" key="3">
    <source>
        <dbReference type="Proteomes" id="UP000195521"/>
    </source>
</evidence>
<gene>
    <name evidence="2" type="ORF">PGO_004040</name>
</gene>
<dbReference type="AlphaFoldDB" id="A0A1Y1JV49"/>
<evidence type="ECO:0000256" key="1">
    <source>
        <dbReference type="SAM" id="MobiDB-lite"/>
    </source>
</evidence>
<feature type="region of interest" description="Disordered" evidence="1">
    <location>
        <begin position="259"/>
        <end position="289"/>
    </location>
</feature>
<feature type="region of interest" description="Disordered" evidence="1">
    <location>
        <begin position="157"/>
        <end position="203"/>
    </location>
</feature>
<sequence length="360" mass="41119">MSRPSSVTVAYENQYWDTHRCLDKYVDILREIESIIRDFYNKKPHNLEECKNILETAKNKENELKECYDKNLLTLYLKSSQYVNTFYKKCEQQHKDPRSPLIPSKHSSEGDLESSQNSTKVEKAKGDETLQSQLVVGTSDGLDMIQDGVYETISATNPSSHEYIHSPKQPSSSSDHSKSTGLPLHQRGTSSQLSPALVPHKDDTPVENTVRIHHNQSDIPTKYSVYDSRDAQNVYGKDVKVEDLKIKFVLPQALDIEKHNPRIRGNDDSDGKDSSDNFSTDKPNEHEGVHYGTDIFVTNIGRLSFDNTPNIEKQVSPSHICTYSTNFIFKKITLSPENYIPCRVYICVIKFTYFFNLLLN</sequence>
<evidence type="ECO:0000313" key="2">
    <source>
        <dbReference type="EMBL" id="GAW84622.1"/>
    </source>
</evidence>
<dbReference type="OrthoDB" id="389408at2759"/>
<proteinExistence type="predicted"/>
<dbReference type="GeneID" id="39745430"/>
<name>A0A1Y1JV49_PLAGO</name>
<comment type="caution">
    <text evidence="2">The sequence shown here is derived from an EMBL/GenBank/DDBJ whole genome shotgun (WGS) entry which is preliminary data.</text>
</comment>
<organism evidence="2 3">
    <name type="scientific">Plasmodium gonderi</name>
    <dbReference type="NCBI Taxonomy" id="77519"/>
    <lineage>
        <taxon>Eukaryota</taxon>
        <taxon>Sar</taxon>
        <taxon>Alveolata</taxon>
        <taxon>Apicomplexa</taxon>
        <taxon>Aconoidasida</taxon>
        <taxon>Haemosporida</taxon>
        <taxon>Plasmodiidae</taxon>
        <taxon>Plasmodium</taxon>
        <taxon>Plasmodium (Plasmodium)</taxon>
    </lineage>
</organism>
<reference evidence="3" key="1">
    <citation type="submission" date="2017-04" db="EMBL/GenBank/DDBJ databases">
        <title>Plasmodium gonderi genome.</title>
        <authorList>
            <person name="Arisue N."/>
            <person name="Honma H."/>
            <person name="Kawai S."/>
            <person name="Tougan T."/>
            <person name="Tanabe K."/>
            <person name="Horii T."/>
        </authorList>
    </citation>
    <scope>NUCLEOTIDE SEQUENCE [LARGE SCALE GENOMIC DNA]</scope>
    <source>
        <strain evidence="3">ATCC 30045</strain>
    </source>
</reference>
<feature type="region of interest" description="Disordered" evidence="1">
    <location>
        <begin position="94"/>
        <end position="126"/>
    </location>
</feature>
<dbReference type="Proteomes" id="UP000195521">
    <property type="component" value="Unassembled WGS sequence"/>
</dbReference>